<dbReference type="PANTHER" id="PTHR22931:SF9">
    <property type="entry name" value="PYRUVATE, PHOSPHATE DIKINASE 1, CHLOROPLASTIC"/>
    <property type="match status" value="1"/>
</dbReference>
<name>A0A2N7QC32_9BACT</name>
<dbReference type="Pfam" id="PF00391">
    <property type="entry name" value="PEP-utilizers"/>
    <property type="match status" value="1"/>
</dbReference>
<dbReference type="EC" id="2.7.9.1" evidence="2"/>
<evidence type="ECO:0000259" key="1">
    <source>
        <dbReference type="Pfam" id="PF00391"/>
    </source>
</evidence>
<dbReference type="EMBL" id="PNJD01000294">
    <property type="protein sequence ID" value="PMP96047.1"/>
    <property type="molecule type" value="Genomic_DNA"/>
</dbReference>
<dbReference type="InterPro" id="IPR008279">
    <property type="entry name" value="PEP-util_enz_mobile_dom"/>
</dbReference>
<evidence type="ECO:0000313" key="2">
    <source>
        <dbReference type="EMBL" id="PMP96047.1"/>
    </source>
</evidence>
<keyword evidence="2" id="KW-0418">Kinase</keyword>
<protein>
    <submittedName>
        <fullName evidence="2">Pyruvate, phosphate dikinase</fullName>
        <ecNumber evidence="2">2.7.9.1</ecNumber>
    </submittedName>
</protein>
<dbReference type="AlphaFoldDB" id="A0A2N7QC32"/>
<gene>
    <name evidence="2" type="ORF">C0169_04830</name>
</gene>
<feature type="domain" description="PEP-utilising enzyme mobile" evidence="1">
    <location>
        <begin position="12"/>
        <end position="93"/>
    </location>
</feature>
<dbReference type="Gene3D" id="3.50.30.10">
    <property type="entry name" value="Phosphohistidine domain"/>
    <property type="match status" value="1"/>
</dbReference>
<organism evidence="2 3">
    <name type="scientific">Thermodesulfobacterium geofontis</name>
    <dbReference type="NCBI Taxonomy" id="1295609"/>
    <lineage>
        <taxon>Bacteria</taxon>
        <taxon>Pseudomonadati</taxon>
        <taxon>Thermodesulfobacteriota</taxon>
        <taxon>Thermodesulfobacteria</taxon>
        <taxon>Thermodesulfobacteriales</taxon>
        <taxon>Thermodesulfobacteriaceae</taxon>
        <taxon>Thermodesulfobacterium</taxon>
    </lineage>
</organism>
<keyword evidence="2" id="KW-0808">Transferase</keyword>
<reference evidence="2 3" key="1">
    <citation type="submission" date="2018-01" db="EMBL/GenBank/DDBJ databases">
        <title>Metagenomic assembled genomes from two thermal pools in the Uzon Caldera, Kamchatka, Russia.</title>
        <authorList>
            <person name="Wilkins L."/>
            <person name="Ettinger C."/>
        </authorList>
    </citation>
    <scope>NUCLEOTIDE SEQUENCE [LARGE SCALE GENOMIC DNA]</scope>
    <source>
        <strain evidence="2">ARK-04</strain>
    </source>
</reference>
<dbReference type="GO" id="GO:0050242">
    <property type="term" value="F:pyruvate, phosphate dikinase activity"/>
    <property type="evidence" value="ECO:0007669"/>
    <property type="project" value="UniProtKB-EC"/>
</dbReference>
<evidence type="ECO:0000313" key="3">
    <source>
        <dbReference type="Proteomes" id="UP000235619"/>
    </source>
</evidence>
<dbReference type="GO" id="GO:0016301">
    <property type="term" value="F:kinase activity"/>
    <property type="evidence" value="ECO:0007669"/>
    <property type="project" value="UniProtKB-KW"/>
</dbReference>
<accession>A0A2N7QC32</accession>
<dbReference type="InterPro" id="IPR036637">
    <property type="entry name" value="Phosphohistidine_dom_sf"/>
</dbReference>
<dbReference type="PANTHER" id="PTHR22931">
    <property type="entry name" value="PHOSPHOENOLPYRUVATE DIKINASE-RELATED"/>
    <property type="match status" value="1"/>
</dbReference>
<proteinExistence type="predicted"/>
<dbReference type="Proteomes" id="UP000235619">
    <property type="component" value="Unassembled WGS sequence"/>
</dbReference>
<comment type="caution">
    <text evidence="2">The sequence shown here is derived from an EMBL/GenBank/DDBJ whole genome shotgun (WGS) entry which is preliminary data.</text>
</comment>
<feature type="non-terminal residue" evidence="2">
    <location>
        <position position="103"/>
    </location>
</feature>
<sequence>MEDILEFKTTNESLILLRYDTVPDNIKEISLVDGILTARGGQTSHAAIVASRLGKVCVVGCEGLSIDEFKKEAKINGHILKLGDWITINGISGQVLKGKIEEL</sequence>
<dbReference type="InterPro" id="IPR010121">
    <property type="entry name" value="Pyruvate_phosphate_dikinase"/>
</dbReference>
<keyword evidence="2" id="KW-0670">Pyruvate</keyword>
<dbReference type="SUPFAM" id="SSF52009">
    <property type="entry name" value="Phosphohistidine domain"/>
    <property type="match status" value="1"/>
</dbReference>